<keyword evidence="4" id="KW-0408">Iron</keyword>
<evidence type="ECO:0000313" key="9">
    <source>
        <dbReference type="Proteomes" id="UP001236507"/>
    </source>
</evidence>
<evidence type="ECO:0000256" key="3">
    <source>
        <dbReference type="ARBA" id="ARBA00023002"/>
    </source>
</evidence>
<comment type="caution">
    <text evidence="8">The sequence shown here is derived from an EMBL/GenBank/DDBJ whole genome shotgun (WGS) entry which is preliminary data.</text>
</comment>
<evidence type="ECO:0000256" key="6">
    <source>
        <dbReference type="ARBA" id="ARBA00035023"/>
    </source>
</evidence>
<dbReference type="SMART" id="SM01150">
    <property type="entry name" value="DUF1338"/>
    <property type="match status" value="1"/>
</dbReference>
<keyword evidence="3" id="KW-0560">Oxidoreductase</keyword>
<sequence length="305" mass="34228">MKNQEAITQSLMEQLWQNYCQRVSYAHAYADMVLAKGGQVVNDHCAFRTFNTFTGEQKAGIVAISEVLESLGYVKIAPYSFPSKHLNSFHYQHPTNINFPKFFVTQLEVAELPSDTQALINEAVASGEDALAGEARNYLAELAESKELSDDKAEVLVAALVKFFGRPWKPAKRSTILEVNKVSQFAAWTLLHGNSVNHFTAYINYQKVEGWDDIESTMKALEDAGIPIKPAIEGAKGSKLRQSSTQAVDELCPVIEEDGSEGQLQWSYAYYELAERNYIEQDGQQVWFDGFLGEQATNLFEMTKR</sequence>
<organism evidence="8 9">
    <name type="scientific">Flectobacillus roseus</name>
    <dbReference type="NCBI Taxonomy" id="502259"/>
    <lineage>
        <taxon>Bacteria</taxon>
        <taxon>Pseudomonadati</taxon>
        <taxon>Bacteroidota</taxon>
        <taxon>Cytophagia</taxon>
        <taxon>Cytophagales</taxon>
        <taxon>Flectobacillaceae</taxon>
        <taxon>Flectobacillus</taxon>
    </lineage>
</organism>
<protein>
    <recommendedName>
        <fullName evidence="6">2-oxoadipate dioxygenase/decarboxylase</fullName>
        <ecNumber evidence="6">1.13.11.93</ecNumber>
    </recommendedName>
    <alternativeName>
        <fullName evidence="7">2-hydroxyglutarate synthase</fullName>
    </alternativeName>
</protein>
<evidence type="ECO:0000313" key="8">
    <source>
        <dbReference type="EMBL" id="MDI9860581.1"/>
    </source>
</evidence>
<dbReference type="EC" id="1.13.11.93" evidence="6"/>
<dbReference type="PANTHER" id="PTHR31136:SF5">
    <property type="entry name" value="2-OXOADIPATE DIOXYGENASE_DECARBOXYLASE, CHLOROPLASTIC"/>
    <property type="match status" value="1"/>
</dbReference>
<gene>
    <name evidence="8" type="ORF">QM524_15305</name>
</gene>
<evidence type="ECO:0000256" key="7">
    <source>
        <dbReference type="ARBA" id="ARBA00035045"/>
    </source>
</evidence>
<dbReference type="CDD" id="cd16350">
    <property type="entry name" value="VOC_like"/>
    <property type="match status" value="1"/>
</dbReference>
<reference evidence="8 9" key="1">
    <citation type="submission" date="2023-05" db="EMBL/GenBank/DDBJ databases">
        <title>Novel species of genus Flectobacillus isolated from stream in China.</title>
        <authorList>
            <person name="Lu H."/>
        </authorList>
    </citation>
    <scope>NUCLEOTIDE SEQUENCE [LARGE SCALE GENOMIC DNA]</scope>
    <source>
        <strain evidence="8 9">KCTC 42575</strain>
    </source>
</reference>
<dbReference type="RefSeq" id="WP_283345245.1">
    <property type="nucleotide sequence ID" value="NZ_JASHIF010000012.1"/>
</dbReference>
<accession>A0ABT6YAH7</accession>
<evidence type="ECO:0000256" key="4">
    <source>
        <dbReference type="ARBA" id="ARBA00023004"/>
    </source>
</evidence>
<name>A0ABT6YAH7_9BACT</name>
<evidence type="ECO:0000256" key="1">
    <source>
        <dbReference type="ARBA" id="ARBA00001954"/>
    </source>
</evidence>
<comment type="similarity">
    <text evidence="5">Belongs to the 2-oxoadipate dioxygenase/decarboxylase family.</text>
</comment>
<keyword evidence="9" id="KW-1185">Reference proteome</keyword>
<keyword evidence="2" id="KW-0223">Dioxygenase</keyword>
<proteinExistence type="inferred from homology"/>
<dbReference type="EMBL" id="JASHIF010000012">
    <property type="protein sequence ID" value="MDI9860581.1"/>
    <property type="molecule type" value="Genomic_DNA"/>
</dbReference>
<dbReference type="PANTHER" id="PTHR31136">
    <property type="entry name" value="DUF1338 DOMAIN-CONTAINING PROTEIN"/>
    <property type="match status" value="1"/>
</dbReference>
<dbReference type="Proteomes" id="UP001236507">
    <property type="component" value="Unassembled WGS sequence"/>
</dbReference>
<dbReference type="Gene3D" id="3.10.180.50">
    <property type="match status" value="1"/>
</dbReference>
<comment type="cofactor">
    <cofactor evidence="1">
        <name>Fe(2+)</name>
        <dbReference type="ChEBI" id="CHEBI:29033"/>
    </cofactor>
</comment>
<evidence type="ECO:0000256" key="2">
    <source>
        <dbReference type="ARBA" id="ARBA00022964"/>
    </source>
</evidence>
<dbReference type="Pfam" id="PF07063">
    <property type="entry name" value="HGLS"/>
    <property type="match status" value="1"/>
</dbReference>
<dbReference type="InterPro" id="IPR009770">
    <property type="entry name" value="HGLS"/>
</dbReference>
<evidence type="ECO:0000256" key="5">
    <source>
        <dbReference type="ARBA" id="ARBA00035013"/>
    </source>
</evidence>